<proteinExistence type="predicted"/>
<dbReference type="AlphaFoldDB" id="A0A6J7RW13"/>
<protein>
    <submittedName>
        <fullName evidence="1">Unannotated protein</fullName>
    </submittedName>
</protein>
<name>A0A6J7RW13_9ZZZZ</name>
<sequence length="195" mass="20402">MAQTVTVACGFGGEAGDLYAEGCWLGVDAVCAADAERVHVGAGERGECLCQLFRPGQHNRADITELHGERGVEHVARSESVVNPAACRLAGTGGKNIDEGRDVVVENLLAFGDLLGRCRRAADRLKIGLGRAVKLLASGYLNAPPRLKAGGIGPQRANLVARVAIDHARRILSARWPAFFALSRPTAATGTPGGI</sequence>
<organism evidence="1">
    <name type="scientific">freshwater metagenome</name>
    <dbReference type="NCBI Taxonomy" id="449393"/>
    <lineage>
        <taxon>unclassified sequences</taxon>
        <taxon>metagenomes</taxon>
        <taxon>ecological metagenomes</taxon>
    </lineage>
</organism>
<dbReference type="EMBL" id="CAFBPX010000072">
    <property type="protein sequence ID" value="CAB5032926.1"/>
    <property type="molecule type" value="Genomic_DNA"/>
</dbReference>
<reference evidence="1" key="1">
    <citation type="submission" date="2020-05" db="EMBL/GenBank/DDBJ databases">
        <authorList>
            <person name="Chiriac C."/>
            <person name="Salcher M."/>
            <person name="Ghai R."/>
            <person name="Kavagutti S V."/>
        </authorList>
    </citation>
    <scope>NUCLEOTIDE SEQUENCE</scope>
</reference>
<evidence type="ECO:0000313" key="1">
    <source>
        <dbReference type="EMBL" id="CAB5032926.1"/>
    </source>
</evidence>
<gene>
    <name evidence="1" type="ORF">UFOPK4175_00534</name>
</gene>
<accession>A0A6J7RW13</accession>